<dbReference type="Proteomes" id="UP001189429">
    <property type="component" value="Unassembled WGS sequence"/>
</dbReference>
<keyword evidence="3" id="KW-1185">Reference proteome</keyword>
<feature type="compositionally biased region" description="Polar residues" evidence="1">
    <location>
        <begin position="95"/>
        <end position="105"/>
    </location>
</feature>
<evidence type="ECO:0000313" key="2">
    <source>
        <dbReference type="EMBL" id="CAK0879162.1"/>
    </source>
</evidence>
<feature type="region of interest" description="Disordered" evidence="1">
    <location>
        <begin position="92"/>
        <end position="191"/>
    </location>
</feature>
<reference evidence="2" key="1">
    <citation type="submission" date="2023-10" db="EMBL/GenBank/DDBJ databases">
        <authorList>
            <person name="Chen Y."/>
            <person name="Shah S."/>
            <person name="Dougan E. K."/>
            <person name="Thang M."/>
            <person name="Chan C."/>
        </authorList>
    </citation>
    <scope>NUCLEOTIDE SEQUENCE [LARGE SCALE GENOMIC DNA]</scope>
</reference>
<proteinExistence type="predicted"/>
<accession>A0ABN9W3P6</accession>
<feature type="compositionally biased region" description="Basic and acidic residues" evidence="1">
    <location>
        <begin position="154"/>
        <end position="168"/>
    </location>
</feature>
<sequence>LHIAPPTLLPEAPEAWSYLAPSKCRAGRAAPRRVRGQTAPTAPLTSARPICVERGDEQRGDAIGRATIPTSLQQSSGSPAFGAPLGASAAWKCSGSASAAGTSMPSRWPTAVHGSRVPSSSSSSSVGCSRKPPRREPFAGSRKSDLHGQATRRPSLEEVKKNEVERAVRGCGEGSCEEDEEEEMSKPNTHA</sequence>
<evidence type="ECO:0000256" key="1">
    <source>
        <dbReference type="SAM" id="MobiDB-lite"/>
    </source>
</evidence>
<protein>
    <submittedName>
        <fullName evidence="2">Uncharacterized protein</fullName>
    </submittedName>
</protein>
<evidence type="ECO:0000313" key="3">
    <source>
        <dbReference type="Proteomes" id="UP001189429"/>
    </source>
</evidence>
<comment type="caution">
    <text evidence="2">The sequence shown here is derived from an EMBL/GenBank/DDBJ whole genome shotgun (WGS) entry which is preliminary data.</text>
</comment>
<feature type="non-terminal residue" evidence="2">
    <location>
        <position position="1"/>
    </location>
</feature>
<name>A0ABN9W3P6_9DINO</name>
<feature type="compositionally biased region" description="Basic and acidic residues" evidence="1">
    <location>
        <begin position="134"/>
        <end position="146"/>
    </location>
</feature>
<organism evidence="2 3">
    <name type="scientific">Prorocentrum cordatum</name>
    <dbReference type="NCBI Taxonomy" id="2364126"/>
    <lineage>
        <taxon>Eukaryota</taxon>
        <taxon>Sar</taxon>
        <taxon>Alveolata</taxon>
        <taxon>Dinophyceae</taxon>
        <taxon>Prorocentrales</taxon>
        <taxon>Prorocentraceae</taxon>
        <taxon>Prorocentrum</taxon>
    </lineage>
</organism>
<dbReference type="EMBL" id="CAUYUJ010017927">
    <property type="protein sequence ID" value="CAK0879162.1"/>
    <property type="molecule type" value="Genomic_DNA"/>
</dbReference>
<gene>
    <name evidence="2" type="ORF">PCOR1329_LOCUS62679</name>
</gene>